<evidence type="ECO:0000259" key="3">
    <source>
        <dbReference type="Pfam" id="PF02230"/>
    </source>
</evidence>
<keyword evidence="5" id="KW-1185">Reference proteome</keyword>
<dbReference type="InterPro" id="IPR003140">
    <property type="entry name" value="PLipase/COase/thioEstase"/>
</dbReference>
<dbReference type="SUPFAM" id="SSF53474">
    <property type="entry name" value="alpha/beta-Hydrolases"/>
    <property type="match status" value="1"/>
</dbReference>
<dbReference type="Gene3D" id="3.40.50.1820">
    <property type="entry name" value="alpha/beta hydrolase"/>
    <property type="match status" value="1"/>
</dbReference>
<comment type="similarity">
    <text evidence="1">Belongs to the AB hydrolase superfamily. AB hydrolase 2 family.</text>
</comment>
<dbReference type="Pfam" id="PF02230">
    <property type="entry name" value="Abhydrolase_2"/>
    <property type="match status" value="1"/>
</dbReference>
<dbReference type="PANTHER" id="PTHR10655:SF17">
    <property type="entry name" value="LYSOPHOSPHOLIPASE-LIKE PROTEIN 1"/>
    <property type="match status" value="1"/>
</dbReference>
<reference evidence="4 5" key="1">
    <citation type="submission" date="2020-03" db="EMBL/GenBank/DDBJ databases">
        <title>WGS of actinomycetes isolated from Thailand.</title>
        <authorList>
            <person name="Thawai C."/>
        </authorList>
    </citation>
    <scope>NUCLEOTIDE SEQUENCE [LARGE SCALE GENOMIC DNA]</scope>
    <source>
        <strain evidence="4 5">NBRC 13905</strain>
    </source>
</reference>
<evidence type="ECO:0000256" key="2">
    <source>
        <dbReference type="ARBA" id="ARBA00022801"/>
    </source>
</evidence>
<protein>
    <submittedName>
        <fullName evidence="4">Phospholipase</fullName>
    </submittedName>
</protein>
<feature type="domain" description="Phospholipase/carboxylesterase/thioesterase" evidence="3">
    <location>
        <begin position="57"/>
        <end position="182"/>
    </location>
</feature>
<organism evidence="4 5">
    <name type="scientific">Streptomyces thermoviolaceus subsp. thermoviolaceus</name>
    <dbReference type="NCBI Taxonomy" id="66860"/>
    <lineage>
        <taxon>Bacteria</taxon>
        <taxon>Bacillati</taxon>
        <taxon>Actinomycetota</taxon>
        <taxon>Actinomycetes</taxon>
        <taxon>Kitasatosporales</taxon>
        <taxon>Streptomycetaceae</taxon>
        <taxon>Streptomyces</taxon>
    </lineage>
</organism>
<dbReference type="InterPro" id="IPR050565">
    <property type="entry name" value="LYPA1-2/EST-like"/>
</dbReference>
<dbReference type="InterPro" id="IPR029058">
    <property type="entry name" value="AB_hydrolase_fold"/>
</dbReference>
<evidence type="ECO:0000313" key="4">
    <source>
        <dbReference type="EMBL" id="NJP13868.1"/>
    </source>
</evidence>
<evidence type="ECO:0000313" key="5">
    <source>
        <dbReference type="Proteomes" id="UP000635996"/>
    </source>
</evidence>
<evidence type="ECO:0000256" key="1">
    <source>
        <dbReference type="ARBA" id="ARBA00006499"/>
    </source>
</evidence>
<keyword evidence="2" id="KW-0378">Hydrolase</keyword>
<comment type="caution">
    <text evidence="4">The sequence shown here is derived from an EMBL/GenBank/DDBJ whole genome shotgun (WGS) entry which is preliminary data.</text>
</comment>
<proteinExistence type="inferred from homology"/>
<dbReference type="PANTHER" id="PTHR10655">
    <property type="entry name" value="LYSOPHOSPHOLIPASE-RELATED"/>
    <property type="match status" value="1"/>
</dbReference>
<dbReference type="EMBL" id="JAATEL010000004">
    <property type="protein sequence ID" value="NJP13868.1"/>
    <property type="molecule type" value="Genomic_DNA"/>
</dbReference>
<gene>
    <name evidence="4" type="ORF">HCJ95_06060</name>
</gene>
<sequence>MHGWSYDETHLFEITRPLHDDVVVASLRAPYPEAGGYAWFPRAGNPIGHPQPALANTLARAVLSWLDAQPAFSSVGLIGSSQGGAMALQVLRQDPSRCAYAVRLGGFVVSGDLPGDALLTASRPPVFWGRGARDRVIPDDALARTESWIREHADGQVRVYAGLGHDVAGPEIDDLMDFVRRHTPRRTS</sequence>
<dbReference type="Proteomes" id="UP000635996">
    <property type="component" value="Unassembled WGS sequence"/>
</dbReference>
<accession>A0ABX0YS31</accession>
<name>A0ABX0YS31_STRTL</name>